<evidence type="ECO:0000313" key="1">
    <source>
        <dbReference type="EMBL" id="BAN07519.1"/>
    </source>
</evidence>
<dbReference type="HOGENOM" id="CLU_3404135_0_0_9"/>
<reference evidence="1 2" key="1">
    <citation type="journal article" date="2013" name="PLoS ONE">
        <title>Genomic Analysis by Deep Sequencing of the Probiotic Lactobacillus brevis KB290 Harboring Nine Plasmids Reveals Genomic Stability.</title>
        <authorList>
            <person name="Fukao M."/>
            <person name="Oshima K."/>
            <person name="Morita H."/>
            <person name="Toh H."/>
            <person name="Suda W."/>
            <person name="Kim S.W."/>
            <person name="Suzuki S."/>
            <person name="Yakabe T."/>
            <person name="Hattori M."/>
            <person name="Yajima N."/>
        </authorList>
    </citation>
    <scope>NUCLEOTIDE SEQUENCE [LARGE SCALE GENOMIC DNA]</scope>
    <source>
        <strain evidence="1 2">KB290</strain>
    </source>
</reference>
<accession>M5AFC5</accession>
<name>M5AFC5_LEVBR</name>
<dbReference type="KEGG" id="lbk:LVISKB_1884"/>
<protein>
    <submittedName>
        <fullName evidence="1">Uncharacterized protein</fullName>
    </submittedName>
</protein>
<dbReference type="AlphaFoldDB" id="M5AFC5"/>
<dbReference type="Proteomes" id="UP000012042">
    <property type="component" value="Chromosome"/>
</dbReference>
<evidence type="ECO:0000313" key="2">
    <source>
        <dbReference type="Proteomes" id="UP000012042"/>
    </source>
</evidence>
<dbReference type="EMBL" id="AP012167">
    <property type="protein sequence ID" value="BAN07519.1"/>
    <property type="molecule type" value="Genomic_DNA"/>
</dbReference>
<organism evidence="1 2">
    <name type="scientific">Levilactobacillus brevis KB290</name>
    <dbReference type="NCBI Taxonomy" id="1001583"/>
    <lineage>
        <taxon>Bacteria</taxon>
        <taxon>Bacillati</taxon>
        <taxon>Bacillota</taxon>
        <taxon>Bacilli</taxon>
        <taxon>Lactobacillales</taxon>
        <taxon>Lactobacillaceae</taxon>
        <taxon>Levilactobacillus</taxon>
    </lineage>
</organism>
<gene>
    <name evidence="1" type="ORF">LVISKB_1884</name>
</gene>
<sequence>MDKSTLDIQKIKRCKSNCHGLAISPACGDF</sequence>
<proteinExistence type="predicted"/>